<evidence type="ECO:0000313" key="2">
    <source>
        <dbReference type="Proteomes" id="UP000828390"/>
    </source>
</evidence>
<reference evidence="1" key="2">
    <citation type="submission" date="2020-11" db="EMBL/GenBank/DDBJ databases">
        <authorList>
            <person name="McCartney M.A."/>
            <person name="Auch B."/>
            <person name="Kono T."/>
            <person name="Mallez S."/>
            <person name="Becker A."/>
            <person name="Gohl D.M."/>
            <person name="Silverstein K.A.T."/>
            <person name="Koren S."/>
            <person name="Bechman K.B."/>
            <person name="Herman A."/>
            <person name="Abrahante J.E."/>
            <person name="Garbe J."/>
        </authorList>
    </citation>
    <scope>NUCLEOTIDE SEQUENCE</scope>
    <source>
        <strain evidence="1">Duluth1</strain>
        <tissue evidence="1">Whole animal</tissue>
    </source>
</reference>
<proteinExistence type="predicted"/>
<reference evidence="1" key="1">
    <citation type="journal article" date="2019" name="bioRxiv">
        <title>The Genome of the Zebra Mussel, Dreissena polymorpha: A Resource for Invasive Species Research.</title>
        <authorList>
            <person name="McCartney M.A."/>
            <person name="Auch B."/>
            <person name="Kono T."/>
            <person name="Mallez S."/>
            <person name="Zhang Y."/>
            <person name="Obille A."/>
            <person name="Becker A."/>
            <person name="Abrahante J.E."/>
            <person name="Garbe J."/>
            <person name="Badalamenti J.P."/>
            <person name="Herman A."/>
            <person name="Mangelson H."/>
            <person name="Liachko I."/>
            <person name="Sullivan S."/>
            <person name="Sone E.D."/>
            <person name="Koren S."/>
            <person name="Silverstein K.A.T."/>
            <person name="Beckman K.B."/>
            <person name="Gohl D.M."/>
        </authorList>
    </citation>
    <scope>NUCLEOTIDE SEQUENCE</scope>
    <source>
        <strain evidence="1">Duluth1</strain>
        <tissue evidence="1">Whole animal</tissue>
    </source>
</reference>
<dbReference type="AlphaFoldDB" id="A0A9D4CK85"/>
<keyword evidence="2" id="KW-1185">Reference proteome</keyword>
<protein>
    <submittedName>
        <fullName evidence="1">Uncharacterized protein</fullName>
    </submittedName>
</protein>
<sequence length="259" mass="29672">MIYDLYSPQRFRSNKDVTEHDAVLTSSLRHFVLILRDVTEQDSVITSSLRHFVLISRCHRTRLRDYLVTTTLCAHIDVCTVIVEMSQNKTPDVTEQDSVITSDVTEQDSVITSSLRHFVLISRCHRTRLRDYLVTTTLCDHIDVWSVTVEMSQNKTPDVTEQDSVITSSLRHIVIISRDVTEQDSDITSSLRHFVLISRCHRTRLRDYLVTTTLCDHIDVCSVTVEMSQNKTPDVTEQDSVITSSLRHFVLISMCGLSL</sequence>
<organism evidence="1 2">
    <name type="scientific">Dreissena polymorpha</name>
    <name type="common">Zebra mussel</name>
    <name type="synonym">Mytilus polymorpha</name>
    <dbReference type="NCBI Taxonomy" id="45954"/>
    <lineage>
        <taxon>Eukaryota</taxon>
        <taxon>Metazoa</taxon>
        <taxon>Spiralia</taxon>
        <taxon>Lophotrochozoa</taxon>
        <taxon>Mollusca</taxon>
        <taxon>Bivalvia</taxon>
        <taxon>Autobranchia</taxon>
        <taxon>Heteroconchia</taxon>
        <taxon>Euheterodonta</taxon>
        <taxon>Imparidentia</taxon>
        <taxon>Neoheterodontei</taxon>
        <taxon>Myida</taxon>
        <taxon>Dreissenoidea</taxon>
        <taxon>Dreissenidae</taxon>
        <taxon>Dreissena</taxon>
    </lineage>
</organism>
<evidence type="ECO:0000313" key="1">
    <source>
        <dbReference type="EMBL" id="KAH3726179.1"/>
    </source>
</evidence>
<name>A0A9D4CK85_DREPO</name>
<dbReference type="Proteomes" id="UP000828390">
    <property type="component" value="Unassembled WGS sequence"/>
</dbReference>
<dbReference type="EMBL" id="JAIWYP010000012">
    <property type="protein sequence ID" value="KAH3726179.1"/>
    <property type="molecule type" value="Genomic_DNA"/>
</dbReference>
<accession>A0A9D4CK85</accession>
<gene>
    <name evidence="1" type="ORF">DPMN_052036</name>
</gene>
<comment type="caution">
    <text evidence="1">The sequence shown here is derived from an EMBL/GenBank/DDBJ whole genome shotgun (WGS) entry which is preliminary data.</text>
</comment>